<evidence type="ECO:0000313" key="2">
    <source>
        <dbReference type="Proteomes" id="UP001558713"/>
    </source>
</evidence>
<evidence type="ECO:0000313" key="1">
    <source>
        <dbReference type="EMBL" id="KAL1223745.1"/>
    </source>
</evidence>
<keyword evidence="2" id="KW-1185">Reference proteome</keyword>
<dbReference type="CDD" id="cd09272">
    <property type="entry name" value="RNase_HI_RT_Ty1"/>
    <property type="match status" value="1"/>
</dbReference>
<reference evidence="1 2" key="1">
    <citation type="submission" date="2024-04" db="EMBL/GenBank/DDBJ databases">
        <title>Genome assembly C_amara_ONT_v2.</title>
        <authorList>
            <person name="Yant L."/>
            <person name="Moore C."/>
            <person name="Slenker M."/>
        </authorList>
    </citation>
    <scope>NUCLEOTIDE SEQUENCE [LARGE SCALE GENOMIC DNA]</scope>
    <source>
        <tissue evidence="1">Leaf</tissue>
    </source>
</reference>
<organism evidence="1 2">
    <name type="scientific">Cardamine amara subsp. amara</name>
    <dbReference type="NCBI Taxonomy" id="228776"/>
    <lineage>
        <taxon>Eukaryota</taxon>
        <taxon>Viridiplantae</taxon>
        <taxon>Streptophyta</taxon>
        <taxon>Embryophyta</taxon>
        <taxon>Tracheophyta</taxon>
        <taxon>Spermatophyta</taxon>
        <taxon>Magnoliopsida</taxon>
        <taxon>eudicotyledons</taxon>
        <taxon>Gunneridae</taxon>
        <taxon>Pentapetalae</taxon>
        <taxon>rosids</taxon>
        <taxon>malvids</taxon>
        <taxon>Brassicales</taxon>
        <taxon>Brassicaceae</taxon>
        <taxon>Cardamineae</taxon>
        <taxon>Cardamine</taxon>
    </lineage>
</organism>
<dbReference type="PANTHER" id="PTHR11439">
    <property type="entry name" value="GAG-POL-RELATED RETROTRANSPOSON"/>
    <property type="match status" value="1"/>
</dbReference>
<dbReference type="Proteomes" id="UP001558713">
    <property type="component" value="Unassembled WGS sequence"/>
</dbReference>
<sequence>MGSYVVFLCQHPISWSAKKQTRVARSSTEAEYRAVANTAAEVRWLHFLLQELGLKSKTTPVIYCDNVEATYLSANSVFHTCMKHLALNYHFIHDLVQSGRLRVTHVSSKDQLADGLTKPLPRPQFEHLFTKIGLTTRASS</sequence>
<dbReference type="AlphaFoldDB" id="A0ABD1C2U8"/>
<protein>
    <submittedName>
        <fullName evidence="1">Retrovirus-related Pol polyprotein from transposon RE1</fullName>
    </submittedName>
</protein>
<name>A0ABD1C2U8_CARAN</name>
<dbReference type="PANTHER" id="PTHR11439:SF455">
    <property type="entry name" value="RLK (RECEPTOR-LIKE PROTEIN KINASE) 8, PUTATIVE-RELATED"/>
    <property type="match status" value="1"/>
</dbReference>
<accession>A0ABD1C2U8</accession>
<gene>
    <name evidence="1" type="ORF">V5N11_029792</name>
</gene>
<comment type="caution">
    <text evidence="1">The sequence shown here is derived from an EMBL/GenBank/DDBJ whole genome shotgun (WGS) entry which is preliminary data.</text>
</comment>
<proteinExistence type="predicted"/>
<dbReference type="EMBL" id="JBANAX010000067">
    <property type="protein sequence ID" value="KAL1223745.1"/>
    <property type="molecule type" value="Genomic_DNA"/>
</dbReference>